<keyword evidence="3" id="KW-1185">Reference proteome</keyword>
<protein>
    <submittedName>
        <fullName evidence="2">5803_t:CDS:1</fullName>
    </submittedName>
</protein>
<sequence>GNSSDNNSEPNSDDDSDTNELPENIQAIARLPLPQAQQKSEQEIKKSLKENGISDQELNKES</sequence>
<accession>A0A9N9ERD8</accession>
<reference evidence="2" key="1">
    <citation type="submission" date="2021-06" db="EMBL/GenBank/DDBJ databases">
        <authorList>
            <person name="Kallberg Y."/>
            <person name="Tangrot J."/>
            <person name="Rosling A."/>
        </authorList>
    </citation>
    <scope>NUCLEOTIDE SEQUENCE</scope>
    <source>
        <strain evidence="2">MT106</strain>
    </source>
</reference>
<evidence type="ECO:0000313" key="2">
    <source>
        <dbReference type="EMBL" id="CAG8691164.1"/>
    </source>
</evidence>
<evidence type="ECO:0000313" key="3">
    <source>
        <dbReference type="Proteomes" id="UP000789831"/>
    </source>
</evidence>
<dbReference type="OrthoDB" id="10651447at2759"/>
<organism evidence="2 3">
    <name type="scientific">Ambispora gerdemannii</name>
    <dbReference type="NCBI Taxonomy" id="144530"/>
    <lineage>
        <taxon>Eukaryota</taxon>
        <taxon>Fungi</taxon>
        <taxon>Fungi incertae sedis</taxon>
        <taxon>Mucoromycota</taxon>
        <taxon>Glomeromycotina</taxon>
        <taxon>Glomeromycetes</taxon>
        <taxon>Archaeosporales</taxon>
        <taxon>Ambisporaceae</taxon>
        <taxon>Ambispora</taxon>
    </lineage>
</organism>
<dbReference type="AlphaFoldDB" id="A0A9N9ERD8"/>
<comment type="caution">
    <text evidence="2">The sequence shown here is derived from an EMBL/GenBank/DDBJ whole genome shotgun (WGS) entry which is preliminary data.</text>
</comment>
<feature type="compositionally biased region" description="Acidic residues" evidence="1">
    <location>
        <begin position="11"/>
        <end position="20"/>
    </location>
</feature>
<dbReference type="EMBL" id="CAJVPL010014496">
    <property type="protein sequence ID" value="CAG8691164.1"/>
    <property type="molecule type" value="Genomic_DNA"/>
</dbReference>
<feature type="region of interest" description="Disordered" evidence="1">
    <location>
        <begin position="1"/>
        <end position="62"/>
    </location>
</feature>
<feature type="compositionally biased region" description="Low complexity" evidence="1">
    <location>
        <begin position="1"/>
        <end position="10"/>
    </location>
</feature>
<evidence type="ECO:0000256" key="1">
    <source>
        <dbReference type="SAM" id="MobiDB-lite"/>
    </source>
</evidence>
<name>A0A9N9ERD8_9GLOM</name>
<gene>
    <name evidence="2" type="ORF">AGERDE_LOCUS13110</name>
</gene>
<feature type="non-terminal residue" evidence="2">
    <location>
        <position position="1"/>
    </location>
</feature>
<proteinExistence type="predicted"/>
<feature type="compositionally biased region" description="Basic and acidic residues" evidence="1">
    <location>
        <begin position="40"/>
        <end position="49"/>
    </location>
</feature>
<dbReference type="Proteomes" id="UP000789831">
    <property type="component" value="Unassembled WGS sequence"/>
</dbReference>